<dbReference type="AlphaFoldDB" id="A0A6A5HCY9"/>
<feature type="transmembrane region" description="Helical" evidence="6">
    <location>
        <begin position="275"/>
        <end position="295"/>
    </location>
</feature>
<evidence type="ECO:0000256" key="4">
    <source>
        <dbReference type="ARBA" id="ARBA00022989"/>
    </source>
</evidence>
<dbReference type="GO" id="GO:0007606">
    <property type="term" value="P:sensory perception of chemical stimulus"/>
    <property type="evidence" value="ECO:0007669"/>
    <property type="project" value="InterPro"/>
</dbReference>
<dbReference type="CTD" id="9803052"/>
<name>A0A6A5HCY9_CAERE</name>
<dbReference type="KEGG" id="crq:GCK72_004646"/>
<dbReference type="Proteomes" id="UP000483820">
    <property type="component" value="Chromosome II"/>
</dbReference>
<dbReference type="PANTHER" id="PTHR47518">
    <property type="entry name" value="SERPENTINE RECEPTOR CLASS EPSILON-13-RELATED"/>
    <property type="match status" value="1"/>
</dbReference>
<feature type="transmembrane region" description="Helical" evidence="6">
    <location>
        <begin position="364"/>
        <end position="382"/>
    </location>
</feature>
<dbReference type="InterPro" id="IPR052854">
    <property type="entry name" value="Serpentine_rcpt_epsilon"/>
</dbReference>
<feature type="transmembrane region" description="Helical" evidence="6">
    <location>
        <begin position="42"/>
        <end position="65"/>
    </location>
</feature>
<keyword evidence="3 6" id="KW-0812">Transmembrane</keyword>
<dbReference type="PANTHER" id="PTHR47518:SF3">
    <property type="entry name" value="SERPENTINE RECEPTOR CLASS EPSILON-13"/>
    <property type="match status" value="1"/>
</dbReference>
<feature type="transmembrane region" description="Helical" evidence="6">
    <location>
        <begin position="86"/>
        <end position="107"/>
    </location>
</feature>
<organism evidence="7 8">
    <name type="scientific">Caenorhabditis remanei</name>
    <name type="common">Caenorhabditis vulgaris</name>
    <dbReference type="NCBI Taxonomy" id="31234"/>
    <lineage>
        <taxon>Eukaryota</taxon>
        <taxon>Metazoa</taxon>
        <taxon>Ecdysozoa</taxon>
        <taxon>Nematoda</taxon>
        <taxon>Chromadorea</taxon>
        <taxon>Rhabditida</taxon>
        <taxon>Rhabditina</taxon>
        <taxon>Rhabditomorpha</taxon>
        <taxon>Rhabditoidea</taxon>
        <taxon>Rhabditidae</taxon>
        <taxon>Peloderinae</taxon>
        <taxon>Caenorhabditis</taxon>
    </lineage>
</organism>
<evidence type="ECO:0000256" key="6">
    <source>
        <dbReference type="SAM" id="Phobius"/>
    </source>
</evidence>
<accession>A0A6A5HCY9</accession>
<dbReference type="GeneID" id="9803052"/>
<evidence type="ECO:0000256" key="2">
    <source>
        <dbReference type="ARBA" id="ARBA00006803"/>
    </source>
</evidence>
<keyword evidence="5 6" id="KW-0472">Membrane</keyword>
<comment type="subcellular location">
    <subcellularLocation>
        <location evidence="1">Membrane</location>
        <topology evidence="1">Multi-pass membrane protein</topology>
    </subcellularLocation>
</comment>
<dbReference type="Pfam" id="PF03125">
    <property type="entry name" value="Sre"/>
    <property type="match status" value="1"/>
</dbReference>
<evidence type="ECO:0000256" key="5">
    <source>
        <dbReference type="ARBA" id="ARBA00023136"/>
    </source>
</evidence>
<feature type="transmembrane region" description="Helical" evidence="6">
    <location>
        <begin position="332"/>
        <end position="352"/>
    </location>
</feature>
<gene>
    <name evidence="7" type="ORF">GCK72_004646</name>
</gene>
<protein>
    <submittedName>
        <fullName evidence="7">Uncharacterized protein</fullName>
    </submittedName>
</protein>
<dbReference type="RefSeq" id="XP_053589003.1">
    <property type="nucleotide sequence ID" value="XM_053724809.1"/>
</dbReference>
<dbReference type="InterPro" id="IPR004151">
    <property type="entry name" value="7TM_GPCR_serpentine_rcpt_Sre"/>
</dbReference>
<evidence type="ECO:0000313" key="8">
    <source>
        <dbReference type="Proteomes" id="UP000483820"/>
    </source>
</evidence>
<feature type="transmembrane region" description="Helical" evidence="6">
    <location>
        <begin position="202"/>
        <end position="225"/>
    </location>
</feature>
<evidence type="ECO:0000256" key="3">
    <source>
        <dbReference type="ARBA" id="ARBA00022692"/>
    </source>
</evidence>
<keyword evidence="4 6" id="KW-1133">Transmembrane helix</keyword>
<feature type="transmembrane region" description="Helical" evidence="6">
    <location>
        <begin position="245"/>
        <end position="263"/>
    </location>
</feature>
<dbReference type="GO" id="GO:0016020">
    <property type="term" value="C:membrane"/>
    <property type="evidence" value="ECO:0007669"/>
    <property type="project" value="UniProtKB-SubCell"/>
</dbReference>
<comment type="caution">
    <text evidence="7">The sequence shown here is derived from an EMBL/GenBank/DDBJ whole genome shotgun (WGS) entry which is preliminary data.</text>
</comment>
<proteinExistence type="inferred from homology"/>
<sequence length="454" mass="52894">MSPVFRSLYPDIQMSVCLDVPLLVTMYIKYFNKTYSIIEGTYPVYLTVFYLQVMLIFIVLFYYLLNVYIDIRTGQFVTNTQKIHHAIYLPCVLGHLMCLAQKVLLIVDSPAANPGILISAISIIEKLESSGALNCIRNVASVRKFDPLIRIPVDPLYLSSFMQGFSKTCLTFSIEMSWFRNFELQNIKIVQDRKSDDLNNEIFYTISLLRALFCFPGFYCLSAFVAERWFATYFLMDYERNQRKWLVFLILWVIYAIAFVSALDFHNASNTIPHATLFILLSGLSYLGNHLNFIVNRNYYYRSNRTDGGGYSLGQRFQISENIRFSFFFNRLALSIAFFQISGPVCLLIDNLSISRSWKNLNTVIYDTICLLYALVTPFVIYHHNPKYRNELEQIIARVRRIKVKINKNQINPMDSVEESFNSLKIQDTFGNRITFNASEQTNTYFEELDRSWS</sequence>
<dbReference type="EMBL" id="WUAV01000002">
    <property type="protein sequence ID" value="KAF1764696.1"/>
    <property type="molecule type" value="Genomic_DNA"/>
</dbReference>
<evidence type="ECO:0000313" key="7">
    <source>
        <dbReference type="EMBL" id="KAF1764696.1"/>
    </source>
</evidence>
<comment type="similarity">
    <text evidence="2">Belongs to the nematode receptor-like protein sre family.</text>
</comment>
<reference evidence="7 8" key="1">
    <citation type="submission" date="2019-12" db="EMBL/GenBank/DDBJ databases">
        <title>Chromosome-level assembly of the Caenorhabditis remanei genome.</title>
        <authorList>
            <person name="Teterina A.A."/>
            <person name="Willis J.H."/>
            <person name="Phillips P.C."/>
        </authorList>
    </citation>
    <scope>NUCLEOTIDE SEQUENCE [LARGE SCALE GENOMIC DNA]</scope>
    <source>
        <strain evidence="7 8">PX506</strain>
        <tissue evidence="7">Whole organism</tissue>
    </source>
</reference>
<evidence type="ECO:0000256" key="1">
    <source>
        <dbReference type="ARBA" id="ARBA00004141"/>
    </source>
</evidence>